<dbReference type="RefSeq" id="XP_002502418.1">
    <property type="nucleotide sequence ID" value="XM_002502372.1"/>
</dbReference>
<evidence type="ECO:0000313" key="1">
    <source>
        <dbReference type="EMBL" id="ACO63676.1"/>
    </source>
</evidence>
<sequence length="104" mass="11403">MMGRGCGNVLSKAVSRQQFTLTVVKDKVRMKALRDGPGYMKDGVGRFEPLKMGKAVVLTVGDKVVFRMREGKQGGHLGVHTILDEGGEEKEVGWLESIRIQLGC</sequence>
<protein>
    <submittedName>
        <fullName evidence="1">Uncharacterized protein</fullName>
    </submittedName>
</protein>
<proteinExistence type="predicted"/>
<accession>C1E5Q5</accession>
<keyword evidence="2" id="KW-1185">Reference proteome</keyword>
<dbReference type="GeneID" id="8243323"/>
<gene>
    <name evidence="1" type="ORF">MICPUN_108220</name>
</gene>
<dbReference type="AlphaFoldDB" id="C1E5Q5"/>
<dbReference type="InParanoid" id="C1E5Q5"/>
<reference evidence="1 2" key="1">
    <citation type="journal article" date="2009" name="Science">
        <title>Green evolution and dynamic adaptations revealed by genomes of the marine picoeukaryotes Micromonas.</title>
        <authorList>
            <person name="Worden A.Z."/>
            <person name="Lee J.H."/>
            <person name="Mock T."/>
            <person name="Rouze P."/>
            <person name="Simmons M.P."/>
            <person name="Aerts A.L."/>
            <person name="Allen A.E."/>
            <person name="Cuvelier M.L."/>
            <person name="Derelle E."/>
            <person name="Everett M.V."/>
            <person name="Foulon E."/>
            <person name="Grimwood J."/>
            <person name="Gundlach H."/>
            <person name="Henrissat B."/>
            <person name="Napoli C."/>
            <person name="McDonald S.M."/>
            <person name="Parker M.S."/>
            <person name="Rombauts S."/>
            <person name="Salamov A."/>
            <person name="Von Dassow P."/>
            <person name="Badger J.H."/>
            <person name="Coutinho P.M."/>
            <person name="Demir E."/>
            <person name="Dubchak I."/>
            <person name="Gentemann C."/>
            <person name="Eikrem W."/>
            <person name="Gready J.E."/>
            <person name="John U."/>
            <person name="Lanier W."/>
            <person name="Lindquist E.A."/>
            <person name="Lucas S."/>
            <person name="Mayer K.F."/>
            <person name="Moreau H."/>
            <person name="Not F."/>
            <person name="Otillar R."/>
            <person name="Panaud O."/>
            <person name="Pangilinan J."/>
            <person name="Paulsen I."/>
            <person name="Piegu B."/>
            <person name="Poliakov A."/>
            <person name="Robbens S."/>
            <person name="Schmutz J."/>
            <person name="Toulza E."/>
            <person name="Wyss T."/>
            <person name="Zelensky A."/>
            <person name="Zhou K."/>
            <person name="Armbrust E.V."/>
            <person name="Bhattacharya D."/>
            <person name="Goodenough U.W."/>
            <person name="Van de Peer Y."/>
            <person name="Grigoriev I.V."/>
        </authorList>
    </citation>
    <scope>NUCLEOTIDE SEQUENCE [LARGE SCALE GENOMIC DNA]</scope>
    <source>
        <strain evidence="2">RCC299 / NOUM17</strain>
    </source>
</reference>
<dbReference type="Gene3D" id="2.60.200.20">
    <property type="match status" value="1"/>
</dbReference>
<dbReference type="Proteomes" id="UP000002009">
    <property type="component" value="Chromosome 5"/>
</dbReference>
<evidence type="ECO:0000313" key="2">
    <source>
        <dbReference type="Proteomes" id="UP000002009"/>
    </source>
</evidence>
<dbReference type="KEGG" id="mis:MICPUN_108220"/>
<dbReference type="EMBL" id="CP001326">
    <property type="protein sequence ID" value="ACO63676.1"/>
    <property type="molecule type" value="Genomic_DNA"/>
</dbReference>
<organism evidence="1 2">
    <name type="scientific">Micromonas commoda (strain RCC299 / NOUM17 / CCMP2709)</name>
    <name type="common">Picoplanktonic green alga</name>
    <dbReference type="NCBI Taxonomy" id="296587"/>
    <lineage>
        <taxon>Eukaryota</taxon>
        <taxon>Viridiplantae</taxon>
        <taxon>Chlorophyta</taxon>
        <taxon>Mamiellophyceae</taxon>
        <taxon>Mamiellales</taxon>
        <taxon>Mamiellaceae</taxon>
        <taxon>Micromonas</taxon>
    </lineage>
</organism>
<dbReference type="OrthoDB" id="495655at2759"/>
<dbReference type="STRING" id="296587.C1E5Q5"/>
<name>C1E5Q5_MICCC</name>